<evidence type="ECO:0000256" key="7">
    <source>
        <dbReference type="ARBA" id="ARBA00023212"/>
    </source>
</evidence>
<dbReference type="InterPro" id="IPR015943">
    <property type="entry name" value="WD40/YVTN_repeat-like_dom_sf"/>
</dbReference>
<gene>
    <name evidence="12" type="ORF">M427DRAFT_211706</name>
</gene>
<dbReference type="InterPro" id="IPR051570">
    <property type="entry name" value="TBC1_cilium_biogenesis"/>
</dbReference>
<feature type="region of interest" description="Disordered" evidence="10">
    <location>
        <begin position="480"/>
        <end position="543"/>
    </location>
</feature>
<protein>
    <recommendedName>
        <fullName evidence="11">Rab-GAP TBC domain-containing protein</fullName>
    </recommendedName>
</protein>
<keyword evidence="7" id="KW-0206">Cytoskeleton</keyword>
<feature type="domain" description="Rab-GAP TBC" evidence="11">
    <location>
        <begin position="624"/>
        <end position="799"/>
    </location>
</feature>
<dbReference type="SUPFAM" id="SSF47923">
    <property type="entry name" value="Ypt/Rab-GAP domain of gyp1p"/>
    <property type="match status" value="1"/>
</dbReference>
<dbReference type="GO" id="GO:0036064">
    <property type="term" value="C:ciliary basal body"/>
    <property type="evidence" value="ECO:0007669"/>
    <property type="project" value="TreeGrafter"/>
</dbReference>
<evidence type="ECO:0000313" key="12">
    <source>
        <dbReference type="EMBL" id="KXS18486.1"/>
    </source>
</evidence>
<dbReference type="GO" id="GO:0060271">
    <property type="term" value="P:cilium assembly"/>
    <property type="evidence" value="ECO:0007669"/>
    <property type="project" value="TreeGrafter"/>
</dbReference>
<feature type="coiled-coil region" evidence="9">
    <location>
        <begin position="889"/>
        <end position="926"/>
    </location>
</feature>
<comment type="subcellular location">
    <subcellularLocation>
        <location evidence="1">Cell projection</location>
        <location evidence="1">Cilium</location>
    </subcellularLocation>
    <subcellularLocation>
        <location evidence="2">Cytoplasm</location>
        <location evidence="2">Cytoskeleton</location>
        <location evidence="2">Microtubule organizing center</location>
        <location evidence="2">Centrosome</location>
    </subcellularLocation>
</comment>
<evidence type="ECO:0000256" key="1">
    <source>
        <dbReference type="ARBA" id="ARBA00004138"/>
    </source>
</evidence>
<dbReference type="Pfam" id="PF00566">
    <property type="entry name" value="RabGAP-TBC"/>
    <property type="match status" value="1"/>
</dbReference>
<sequence length="1067" mass="120973">MSPSRQSVIASAAETAPVDLFAENRPRIMPLVGKDFETMLMAIADQRGSIFIFDFYRCRWFLAARTGVSVTSLAFSRLRPRELYAALADRTIHCYNIETSSLLAKLPPHHTVPPTRLSPHPTRPFLISQSPSEAVLWDTDRWTRVRVLSESEGAGGVVWAGYAPAPTPPEPSRPGIHTLGTTQPREERQLALALFANGSVMVWDVGGMDLLWKIELRENPRTLRARTDTPAPLQTTESDSAAWDADAPACIAVSRDLAVLVVGGRYRRGHNAPTTSLLVWSLPSRTLLHEIALPNLGAGGVADLRFVGATDVCVVLSGDGRCAFVDVVGAGYVGKVEGVERFHSVALSASGRFLAAISHPSHHLLSFMSTDGVMAQGTSRMLGPAFLRTIEDEAKEERQRWETGVRKREREAAVPLRAPRRPSPARDAAGKEKGWDGDVGGVGGAANVGLLGGDMGIPPPELQEDEQETCWADGQANVQEERVDEEPSMRTGAPPPMRAQTPPPLHAGGAKAPRSARPVSAPPRGVVRPARTQNIGPVLGSAPTSASIRAKPVSVAQPWRPAAKVPARGVRTERPLPMKPRPKKAPEREDSKVPGTLYELVEMTDKDRHLTSRRLLRFLRHYHAYPSKYRTLIWRFLLRLPENREAYATLVERGVHPVAENIRRRFPMKSVRNERAMIRLVSVFCHWSAIFENLDYFPGMIFPFIKAFGNDTFDCFESLMTIISNWCQNWWDYFPNPPFEYLDFIEDLLGMHDRELLAHFMRHRVTTQTYVWPLLKTFFSDVLYREEWLTVWDHILSNEIGWMQQWVVGYLRAGRGALMALEKASDFEYFFSHPTSVDIPRTIRYAYEQAETTPAQNAPGSYLNPFRPITRGASYPIFNKYPSFIVDYQKKLRDKIKQEEEEYSRRKNIADEVSRLGEELRRDKREWEAGDGRMSDALEEWWTGMVEEEEAHIDKLRKLGELQKVDRVRTMRDIAEARRVFLEQQAQNTAKHLSLLNRAVSSNRTRHAIELEDAHLHNRIQDIENEWLRRRDELMKAREELRRTDKLRMERLVRHSTVMRGDDALQM</sequence>
<evidence type="ECO:0000256" key="6">
    <source>
        <dbReference type="ARBA" id="ARBA00023054"/>
    </source>
</evidence>
<dbReference type="Proteomes" id="UP000070544">
    <property type="component" value="Unassembled WGS sequence"/>
</dbReference>
<evidence type="ECO:0000256" key="9">
    <source>
        <dbReference type="SAM" id="Coils"/>
    </source>
</evidence>
<feature type="region of interest" description="Disordered" evidence="10">
    <location>
        <begin position="559"/>
        <end position="591"/>
    </location>
</feature>
<evidence type="ECO:0000256" key="8">
    <source>
        <dbReference type="ARBA" id="ARBA00023273"/>
    </source>
</evidence>
<keyword evidence="4" id="KW-0853">WD repeat</keyword>
<dbReference type="PANTHER" id="PTHR19853:SF1">
    <property type="entry name" value="TBC1 DOMAIN FAMILY MEMBER 31"/>
    <property type="match status" value="1"/>
</dbReference>
<feature type="compositionally biased region" description="Low complexity" evidence="10">
    <location>
        <begin position="510"/>
        <end position="524"/>
    </location>
</feature>
<feature type="region of interest" description="Disordered" evidence="10">
    <location>
        <begin position="396"/>
        <end position="441"/>
    </location>
</feature>
<dbReference type="InterPro" id="IPR000195">
    <property type="entry name" value="Rab-GAP-TBC_dom"/>
</dbReference>
<evidence type="ECO:0000313" key="13">
    <source>
        <dbReference type="Proteomes" id="UP000070544"/>
    </source>
</evidence>
<dbReference type="Gene3D" id="2.130.10.10">
    <property type="entry name" value="YVTN repeat-like/Quinoprotein amine dehydrogenase"/>
    <property type="match status" value="2"/>
</dbReference>
<dbReference type="Gene3D" id="1.10.472.80">
    <property type="entry name" value="Ypt/Rab-GAP domain of gyp1p, domain 3"/>
    <property type="match status" value="1"/>
</dbReference>
<dbReference type="OMA" id="GDIREPM"/>
<accession>A0A139AP24</accession>
<dbReference type="AlphaFoldDB" id="A0A139AP24"/>
<proteinExistence type="predicted"/>
<dbReference type="EMBL" id="KQ965742">
    <property type="protein sequence ID" value="KXS18486.1"/>
    <property type="molecule type" value="Genomic_DNA"/>
</dbReference>
<dbReference type="InterPro" id="IPR035969">
    <property type="entry name" value="Rab-GAP_TBC_sf"/>
</dbReference>
<keyword evidence="6 9" id="KW-0175">Coiled coil</keyword>
<keyword evidence="3" id="KW-0963">Cytoplasm</keyword>
<keyword evidence="5" id="KW-0677">Repeat</keyword>
<keyword evidence="8" id="KW-0966">Cell projection</keyword>
<evidence type="ECO:0000259" key="11">
    <source>
        <dbReference type="PROSITE" id="PS50086"/>
    </source>
</evidence>
<dbReference type="SUPFAM" id="SSF101908">
    <property type="entry name" value="Putative isomerase YbhE"/>
    <property type="match status" value="1"/>
</dbReference>
<name>A0A139AP24_GONPJ</name>
<evidence type="ECO:0000256" key="4">
    <source>
        <dbReference type="ARBA" id="ARBA00022574"/>
    </source>
</evidence>
<dbReference type="OrthoDB" id="5578278at2759"/>
<evidence type="ECO:0000256" key="5">
    <source>
        <dbReference type="ARBA" id="ARBA00022737"/>
    </source>
</evidence>
<evidence type="ECO:0000256" key="2">
    <source>
        <dbReference type="ARBA" id="ARBA00004300"/>
    </source>
</evidence>
<evidence type="ECO:0000256" key="3">
    <source>
        <dbReference type="ARBA" id="ARBA00022490"/>
    </source>
</evidence>
<reference evidence="12 13" key="1">
    <citation type="journal article" date="2015" name="Genome Biol. Evol.">
        <title>Phylogenomic analyses indicate that early fungi evolved digesting cell walls of algal ancestors of land plants.</title>
        <authorList>
            <person name="Chang Y."/>
            <person name="Wang S."/>
            <person name="Sekimoto S."/>
            <person name="Aerts A.L."/>
            <person name="Choi C."/>
            <person name="Clum A."/>
            <person name="LaButti K.M."/>
            <person name="Lindquist E.A."/>
            <person name="Yee Ngan C."/>
            <person name="Ohm R.A."/>
            <person name="Salamov A.A."/>
            <person name="Grigoriev I.V."/>
            <person name="Spatafora J.W."/>
            <person name="Berbee M.L."/>
        </authorList>
    </citation>
    <scope>NUCLEOTIDE SEQUENCE [LARGE SCALE GENOMIC DNA]</scope>
    <source>
        <strain evidence="12 13">JEL478</strain>
    </source>
</reference>
<dbReference type="PROSITE" id="PS50086">
    <property type="entry name" value="TBC_RABGAP"/>
    <property type="match status" value="1"/>
</dbReference>
<feature type="compositionally biased region" description="Basic and acidic residues" evidence="10">
    <location>
        <begin position="396"/>
        <end position="412"/>
    </location>
</feature>
<feature type="compositionally biased region" description="Pro residues" evidence="10">
    <location>
        <begin position="493"/>
        <end position="505"/>
    </location>
</feature>
<keyword evidence="13" id="KW-1185">Reference proteome</keyword>
<dbReference type="STRING" id="1344416.A0A139AP24"/>
<organism evidence="12 13">
    <name type="scientific">Gonapodya prolifera (strain JEL478)</name>
    <name type="common">Monoblepharis prolifera</name>
    <dbReference type="NCBI Taxonomy" id="1344416"/>
    <lineage>
        <taxon>Eukaryota</taxon>
        <taxon>Fungi</taxon>
        <taxon>Fungi incertae sedis</taxon>
        <taxon>Chytridiomycota</taxon>
        <taxon>Chytridiomycota incertae sedis</taxon>
        <taxon>Monoblepharidomycetes</taxon>
        <taxon>Monoblepharidales</taxon>
        <taxon>Gonapodyaceae</taxon>
        <taxon>Gonapodya</taxon>
    </lineage>
</organism>
<dbReference type="PANTHER" id="PTHR19853">
    <property type="entry name" value="WD REPEAT CONTAINING PROTEIN 3 WDR3"/>
    <property type="match status" value="1"/>
</dbReference>
<evidence type="ECO:0000256" key="10">
    <source>
        <dbReference type="SAM" id="MobiDB-lite"/>
    </source>
</evidence>